<evidence type="ECO:0000313" key="2">
    <source>
        <dbReference type="EMBL" id="RJX41044.1"/>
    </source>
</evidence>
<feature type="transmembrane region" description="Helical" evidence="1">
    <location>
        <begin position="6"/>
        <end position="25"/>
    </location>
</feature>
<sequence>MEFLNEGYIGVIIGVIGIILSVYFYRKSLNRPRPAYQMASMRVIEEVSDSNGNIEIMFNGSKVDRVVKTQVAFWNAGSNTINSHDIVERDPIIIMYSEDSKILNYNIISISRSVNLFRAIINENSNQVEVTFDFLDPSDGAIIEIIHNDNKLFPRVTGTIKGNMKGITDYGKLAYPLLNRGKRKIGSDFYAASSIMMMSIYLGLMYFFPDEIRSNPNTSAVILIISLFGVLTCLMLLIFGLIRRRKFPERRFKPLNSTKINDEAN</sequence>
<accession>A0A3A6Q5A6</accession>
<keyword evidence="3" id="KW-1185">Reference proteome</keyword>
<keyword evidence="1" id="KW-0812">Transmembrane</keyword>
<dbReference type="OrthoDB" id="3036080at2"/>
<feature type="transmembrane region" description="Helical" evidence="1">
    <location>
        <begin position="189"/>
        <end position="208"/>
    </location>
</feature>
<evidence type="ECO:0000313" key="3">
    <source>
        <dbReference type="Proteomes" id="UP000267798"/>
    </source>
</evidence>
<keyword evidence="1" id="KW-0472">Membrane</keyword>
<dbReference type="EMBL" id="QXQB01000001">
    <property type="protein sequence ID" value="RJX41044.1"/>
    <property type="molecule type" value="Genomic_DNA"/>
</dbReference>
<comment type="caution">
    <text evidence="2">The sequence shown here is derived from an EMBL/GenBank/DDBJ whole genome shotgun (WGS) entry which is preliminary data.</text>
</comment>
<gene>
    <name evidence="2" type="ORF">D3P09_03260</name>
</gene>
<dbReference type="Proteomes" id="UP000267798">
    <property type="component" value="Unassembled WGS sequence"/>
</dbReference>
<organism evidence="2 3">
    <name type="scientific">Paenibacillus pinisoli</name>
    <dbReference type="NCBI Taxonomy" id="1276110"/>
    <lineage>
        <taxon>Bacteria</taxon>
        <taxon>Bacillati</taxon>
        <taxon>Bacillota</taxon>
        <taxon>Bacilli</taxon>
        <taxon>Bacillales</taxon>
        <taxon>Paenibacillaceae</taxon>
        <taxon>Paenibacillus</taxon>
    </lineage>
</organism>
<protein>
    <submittedName>
        <fullName evidence="2">Uncharacterized protein</fullName>
    </submittedName>
</protein>
<reference evidence="2 3" key="1">
    <citation type="submission" date="2018-09" db="EMBL/GenBank/DDBJ databases">
        <title>Paenibacillus aracenensis nov. sp. isolated from a cave in southern Spain.</title>
        <authorList>
            <person name="Jurado V."/>
            <person name="Gutierrez-Patricio S."/>
            <person name="Gonzalez-Pimentel J.L."/>
            <person name="Miller A.Z."/>
            <person name="Laiz L."/>
            <person name="Saiz-Jimenez C."/>
        </authorList>
    </citation>
    <scope>NUCLEOTIDE SEQUENCE [LARGE SCALE GENOMIC DNA]</scope>
    <source>
        <strain evidence="2 3">JCM 19203</strain>
    </source>
</reference>
<proteinExistence type="predicted"/>
<name>A0A3A6Q5A6_9BACL</name>
<feature type="transmembrane region" description="Helical" evidence="1">
    <location>
        <begin position="220"/>
        <end position="242"/>
    </location>
</feature>
<keyword evidence="1" id="KW-1133">Transmembrane helix</keyword>
<dbReference type="RefSeq" id="WP_120107157.1">
    <property type="nucleotide sequence ID" value="NZ_QXQB01000001.1"/>
</dbReference>
<evidence type="ECO:0000256" key="1">
    <source>
        <dbReference type="SAM" id="Phobius"/>
    </source>
</evidence>
<dbReference type="AlphaFoldDB" id="A0A3A6Q5A6"/>